<dbReference type="InterPro" id="IPR055646">
    <property type="entry name" value="DUF7222"/>
</dbReference>
<dbReference type="Pfam" id="PF23864">
    <property type="entry name" value="DUF7222"/>
    <property type="match status" value="1"/>
</dbReference>
<protein>
    <recommendedName>
        <fullName evidence="1">DUF7222 domain-containing protein</fullName>
    </recommendedName>
</protein>
<dbReference type="RefSeq" id="WP_071637249.1">
    <property type="nucleotide sequence ID" value="NZ_MLFK01000007.1"/>
</dbReference>
<feature type="domain" description="DUF7222" evidence="1">
    <location>
        <begin position="23"/>
        <end position="118"/>
    </location>
</feature>
<dbReference type="Proteomes" id="UP000182826">
    <property type="component" value="Unassembled WGS sequence"/>
</dbReference>
<proteinExistence type="predicted"/>
<dbReference type="OrthoDB" id="1354746at2"/>
<evidence type="ECO:0000313" key="2">
    <source>
        <dbReference type="EMBL" id="OIV41697.1"/>
    </source>
</evidence>
<gene>
    <name evidence="2" type="ORF">BKM63_14365</name>
</gene>
<evidence type="ECO:0000313" key="3">
    <source>
        <dbReference type="Proteomes" id="UP000182826"/>
    </source>
</evidence>
<evidence type="ECO:0000259" key="1">
    <source>
        <dbReference type="Pfam" id="PF23864"/>
    </source>
</evidence>
<dbReference type="AlphaFoldDB" id="A0A1J7C7M4"/>
<organism evidence="2 3">
    <name type="scientific">Flavobacterium johnsoniae</name>
    <name type="common">Cytophaga johnsonae</name>
    <dbReference type="NCBI Taxonomy" id="986"/>
    <lineage>
        <taxon>Bacteria</taxon>
        <taxon>Pseudomonadati</taxon>
        <taxon>Bacteroidota</taxon>
        <taxon>Flavobacteriia</taxon>
        <taxon>Flavobacteriales</taxon>
        <taxon>Flavobacteriaceae</taxon>
        <taxon>Flavobacterium</taxon>
    </lineage>
</organism>
<dbReference type="EMBL" id="MLFK01000007">
    <property type="protein sequence ID" value="OIV41697.1"/>
    <property type="molecule type" value="Genomic_DNA"/>
</dbReference>
<reference evidence="2 3" key="1">
    <citation type="submission" date="2016-10" db="EMBL/GenBank/DDBJ databases">
        <title>Draft Genome Sequence of Rhizobacteria Flavobacterium johnsoniae CI04.</title>
        <authorList>
            <person name="Bravo J.I."/>
            <person name="Lozano G.L."/>
            <person name="Handelsman J."/>
        </authorList>
    </citation>
    <scope>NUCLEOTIDE SEQUENCE [LARGE SCALE GENOMIC DNA]</scope>
    <source>
        <strain evidence="2 3">CI04</strain>
    </source>
</reference>
<accession>A0A1J7C7M4</accession>
<keyword evidence="3" id="KW-1185">Reference proteome</keyword>
<comment type="caution">
    <text evidence="2">The sequence shown here is derived from an EMBL/GenBank/DDBJ whole genome shotgun (WGS) entry which is preliminary data.</text>
</comment>
<sequence>MKALQKSNYSDYRVSDAFNEIIIKSITSYDGKRSAQLKSFFLDLQTGGCVSGMISEFIYHADCKEFYIEHIDDLENMRTELEEAIGEPIENRFSAPHYTFVCWLCFEEYCYDLYSRLFE</sequence>
<name>A0A1J7C7M4_FLAJO</name>